<accession>A0AAE1ZL89</accession>
<dbReference type="EMBL" id="JALJAT010000001">
    <property type="protein sequence ID" value="KAK4475922.1"/>
    <property type="molecule type" value="Genomic_DNA"/>
</dbReference>
<dbReference type="GO" id="GO:0007098">
    <property type="term" value="P:centrosome cycle"/>
    <property type="evidence" value="ECO:0007669"/>
    <property type="project" value="TreeGrafter"/>
</dbReference>
<dbReference type="InterPro" id="IPR036034">
    <property type="entry name" value="PDZ_sf"/>
</dbReference>
<dbReference type="InterPro" id="IPR001478">
    <property type="entry name" value="PDZ"/>
</dbReference>
<comment type="caution">
    <text evidence="3">The sequence shown here is derived from an EMBL/GenBank/DDBJ whole genome shotgun (WGS) entry which is preliminary data.</text>
</comment>
<evidence type="ECO:0000259" key="2">
    <source>
        <dbReference type="PROSITE" id="PS51745"/>
    </source>
</evidence>
<dbReference type="InterPro" id="IPR000270">
    <property type="entry name" value="PB1_dom"/>
</dbReference>
<dbReference type="SMART" id="SM00666">
    <property type="entry name" value="PB1"/>
    <property type="match status" value="1"/>
</dbReference>
<dbReference type="PANTHER" id="PTHR14102:SF11">
    <property type="entry name" value="LD29223P"/>
    <property type="match status" value="1"/>
</dbReference>
<dbReference type="Proteomes" id="UP001292079">
    <property type="component" value="Unassembled WGS sequence"/>
</dbReference>
<dbReference type="Pfam" id="PF00595">
    <property type="entry name" value="PDZ"/>
    <property type="match status" value="1"/>
</dbReference>
<gene>
    <name evidence="3" type="ORF">MN116_000608</name>
</gene>
<sequence>MNVGRLVEVKSKFDAEFRRFSFLIEDSLQYNAFYSLLERIHMLFNIPFVIQYVEPKNADLLPISNNKNFEVAVNSSKSLLRILLQRKGESYGEIYGYKTSKHSLIHRGAANTLRNFGGSGKHRRLDKPTISVLSDFHLVSSILDVDIIPWTLRRVHLVRTPGKQFGLHIRTGAIQYYTKNGYETVPAFFISRLTEDGIAYNTGLLAVNDEIIEVNGIEVYGKSLDQVNDMMVANSSNLIITIRPADQSMCLAPKEISRSRFSQSSDLLYGPRKNIPITGRNSPLLTTTSAYGQSQPYYLPSQSSSAQPANVASTINHNPLIKTGISNGESKIQLNKGSGTTIYAVHGTRTLYCKAASVNRSVTMIRVFPKL</sequence>
<evidence type="ECO:0000313" key="3">
    <source>
        <dbReference type="EMBL" id="KAK4475922.1"/>
    </source>
</evidence>
<dbReference type="Gene3D" id="2.30.42.10">
    <property type="match status" value="1"/>
</dbReference>
<dbReference type="SUPFAM" id="SSF54277">
    <property type="entry name" value="CAD &amp; PB1 domains"/>
    <property type="match status" value="1"/>
</dbReference>
<organism evidence="3 4">
    <name type="scientific">Schistosoma mekongi</name>
    <name type="common">Parasitic worm</name>
    <dbReference type="NCBI Taxonomy" id="38744"/>
    <lineage>
        <taxon>Eukaryota</taxon>
        <taxon>Metazoa</taxon>
        <taxon>Spiralia</taxon>
        <taxon>Lophotrochozoa</taxon>
        <taxon>Platyhelminthes</taxon>
        <taxon>Trematoda</taxon>
        <taxon>Digenea</taxon>
        <taxon>Strigeidida</taxon>
        <taxon>Schistosomatoidea</taxon>
        <taxon>Schistosomatidae</taxon>
        <taxon>Schistosoma</taxon>
    </lineage>
</organism>
<dbReference type="PROSITE" id="PS51745">
    <property type="entry name" value="PB1"/>
    <property type="match status" value="1"/>
</dbReference>
<dbReference type="PROSITE" id="PS50106">
    <property type="entry name" value="PDZ"/>
    <property type="match status" value="1"/>
</dbReference>
<dbReference type="InterPro" id="IPR053793">
    <property type="entry name" value="PB1-like"/>
</dbReference>
<evidence type="ECO:0000313" key="4">
    <source>
        <dbReference type="Proteomes" id="UP001292079"/>
    </source>
</evidence>
<reference evidence="3" key="2">
    <citation type="journal article" date="2023" name="Infect Dis Poverty">
        <title>Chromosome-scale genome of the human blood fluke Schistosoma mekongi and its implications for public health.</title>
        <authorList>
            <person name="Zhou M."/>
            <person name="Xu L."/>
            <person name="Xu D."/>
            <person name="Chen W."/>
            <person name="Khan J."/>
            <person name="Hu Y."/>
            <person name="Huang H."/>
            <person name="Wei H."/>
            <person name="Zhang Y."/>
            <person name="Chusongsang P."/>
            <person name="Tanasarnprasert K."/>
            <person name="Hu X."/>
            <person name="Limpanont Y."/>
            <person name="Lv Z."/>
        </authorList>
    </citation>
    <scope>NUCLEOTIDE SEQUENCE</scope>
    <source>
        <strain evidence="3">LV_2022a</strain>
    </source>
</reference>
<dbReference type="Gene3D" id="3.10.20.90">
    <property type="entry name" value="Phosphatidylinositol 3-kinase Catalytic Subunit, Chain A, domain 1"/>
    <property type="match status" value="1"/>
</dbReference>
<dbReference type="CDD" id="cd06718">
    <property type="entry name" value="PDZ_Par6-like"/>
    <property type="match status" value="1"/>
</dbReference>
<feature type="domain" description="PB1" evidence="2">
    <location>
        <begin position="6"/>
        <end position="87"/>
    </location>
</feature>
<proteinExistence type="predicted"/>
<dbReference type="InterPro" id="IPR051741">
    <property type="entry name" value="PAR6_homolog"/>
</dbReference>
<dbReference type="SMART" id="SM00228">
    <property type="entry name" value="PDZ"/>
    <property type="match status" value="1"/>
</dbReference>
<evidence type="ECO:0008006" key="5">
    <source>
        <dbReference type="Google" id="ProtNLM"/>
    </source>
</evidence>
<dbReference type="PANTHER" id="PTHR14102">
    <property type="entry name" value="PAR-6-RELATED"/>
    <property type="match status" value="1"/>
</dbReference>
<dbReference type="Pfam" id="PF00564">
    <property type="entry name" value="PB1"/>
    <property type="match status" value="1"/>
</dbReference>
<name>A0AAE1ZL89_SCHME</name>
<feature type="domain" description="PDZ" evidence="1">
    <location>
        <begin position="154"/>
        <end position="246"/>
    </location>
</feature>
<evidence type="ECO:0000259" key="1">
    <source>
        <dbReference type="PROSITE" id="PS50106"/>
    </source>
</evidence>
<keyword evidence="4" id="KW-1185">Reference proteome</keyword>
<protein>
    <recommendedName>
        <fullName evidence="5">Partitioning defective protein 6</fullName>
    </recommendedName>
</protein>
<reference evidence="3" key="1">
    <citation type="submission" date="2022-04" db="EMBL/GenBank/DDBJ databases">
        <authorList>
            <person name="Xu L."/>
            <person name="Lv Z."/>
        </authorList>
    </citation>
    <scope>NUCLEOTIDE SEQUENCE</scope>
    <source>
        <strain evidence="3">LV_2022a</strain>
    </source>
</reference>
<dbReference type="SUPFAM" id="SSF50156">
    <property type="entry name" value="PDZ domain-like"/>
    <property type="match status" value="1"/>
</dbReference>
<dbReference type="AlphaFoldDB" id="A0AAE1ZL89"/>